<organism evidence="3 4">
    <name type="scientific">Sorangium cellulosum</name>
    <name type="common">Polyangium cellulosum</name>
    <dbReference type="NCBI Taxonomy" id="56"/>
    <lineage>
        <taxon>Bacteria</taxon>
        <taxon>Pseudomonadati</taxon>
        <taxon>Myxococcota</taxon>
        <taxon>Polyangia</taxon>
        <taxon>Polyangiales</taxon>
        <taxon>Polyangiaceae</taxon>
        <taxon>Sorangium</taxon>
    </lineage>
</organism>
<keyword evidence="1 3" id="KW-0489">Methyltransferase</keyword>
<dbReference type="AlphaFoldDB" id="A0A4P2QRA3"/>
<keyword evidence="3" id="KW-0689">Ribosomal protein</keyword>
<dbReference type="InterPro" id="IPR029063">
    <property type="entry name" value="SAM-dependent_MTases_sf"/>
</dbReference>
<protein>
    <submittedName>
        <fullName evidence="3">50S ribosomal protein L11 methyltransferase</fullName>
    </submittedName>
</protein>
<name>A0A4P2QRA3_SORCE</name>
<dbReference type="RefSeq" id="WP_129576118.1">
    <property type="nucleotide sequence ID" value="NZ_CP012672.1"/>
</dbReference>
<sequence>MTRDLEPAPEPRGPAAGLSPAGSAAAFVARETAVASPPLVPEVRLHLATEVTPLWHATEAALARAGVPPPYWAFAWAGGQALARYLLDRPAAVAGKRVLDLAAGGGIVAIAAVLAGAARVSAADIDPFAAAALALNAALNGVAVDVIAEDLTASAARGAWDVIVAGDIFYERAMVDRMLPWLRRQAAGPADVLVGDPGRAYCPSEGVEELARCLVPTSLDLEGRETREARVLRLLPLPGGAEVDSTHEGE</sequence>
<dbReference type="PANTHER" id="PTHR43648">
    <property type="entry name" value="ELECTRON TRANSFER FLAVOPROTEIN BETA SUBUNIT LYSINE METHYLTRANSFERASE"/>
    <property type="match status" value="1"/>
</dbReference>
<dbReference type="GO" id="GO:0032259">
    <property type="term" value="P:methylation"/>
    <property type="evidence" value="ECO:0007669"/>
    <property type="project" value="UniProtKB-KW"/>
</dbReference>
<dbReference type="GO" id="GO:0005840">
    <property type="term" value="C:ribosome"/>
    <property type="evidence" value="ECO:0007669"/>
    <property type="project" value="UniProtKB-KW"/>
</dbReference>
<dbReference type="Gene3D" id="3.40.50.150">
    <property type="entry name" value="Vaccinia Virus protein VP39"/>
    <property type="match status" value="1"/>
</dbReference>
<evidence type="ECO:0000256" key="1">
    <source>
        <dbReference type="ARBA" id="ARBA00022603"/>
    </source>
</evidence>
<evidence type="ECO:0000313" key="4">
    <source>
        <dbReference type="Proteomes" id="UP000295497"/>
    </source>
</evidence>
<dbReference type="Pfam" id="PF06325">
    <property type="entry name" value="PrmA"/>
    <property type="match status" value="1"/>
</dbReference>
<gene>
    <name evidence="3" type="ORF">SOCE836_046870</name>
</gene>
<keyword evidence="2 3" id="KW-0808">Transferase</keyword>
<accession>A0A4P2QRA3</accession>
<dbReference type="SUPFAM" id="SSF53335">
    <property type="entry name" value="S-adenosyl-L-methionine-dependent methyltransferases"/>
    <property type="match status" value="1"/>
</dbReference>
<reference evidence="3 4" key="1">
    <citation type="submission" date="2015-09" db="EMBL/GenBank/DDBJ databases">
        <title>Sorangium comparison.</title>
        <authorList>
            <person name="Zaburannyi N."/>
            <person name="Bunk B."/>
            <person name="Overmann J."/>
            <person name="Mueller R."/>
        </authorList>
    </citation>
    <scope>NUCLEOTIDE SEQUENCE [LARGE SCALE GENOMIC DNA]</scope>
    <source>
        <strain evidence="3 4">So ce836</strain>
    </source>
</reference>
<evidence type="ECO:0000256" key="2">
    <source>
        <dbReference type="ARBA" id="ARBA00022679"/>
    </source>
</evidence>
<dbReference type="EMBL" id="CP012672">
    <property type="protein sequence ID" value="AUX32546.1"/>
    <property type="molecule type" value="Genomic_DNA"/>
</dbReference>
<keyword evidence="3" id="KW-0687">Ribonucleoprotein</keyword>
<proteinExistence type="predicted"/>
<evidence type="ECO:0000313" key="3">
    <source>
        <dbReference type="EMBL" id="AUX32546.1"/>
    </source>
</evidence>
<dbReference type="InterPro" id="IPR050078">
    <property type="entry name" value="Ribosomal_L11_MeTrfase_PrmA"/>
</dbReference>
<dbReference type="PANTHER" id="PTHR43648:SF1">
    <property type="entry name" value="ELECTRON TRANSFER FLAVOPROTEIN BETA SUBUNIT LYSINE METHYLTRANSFERASE"/>
    <property type="match status" value="1"/>
</dbReference>
<dbReference type="GO" id="GO:0016279">
    <property type="term" value="F:protein-lysine N-methyltransferase activity"/>
    <property type="evidence" value="ECO:0007669"/>
    <property type="project" value="TreeGrafter"/>
</dbReference>
<dbReference type="Proteomes" id="UP000295497">
    <property type="component" value="Chromosome"/>
</dbReference>